<accession>A0A9Q3JAR4</accession>
<evidence type="ECO:0000313" key="3">
    <source>
        <dbReference type="Proteomes" id="UP000765509"/>
    </source>
</evidence>
<dbReference type="AlphaFoldDB" id="A0A9Q3JAR4"/>
<feature type="compositionally biased region" description="Basic and acidic residues" evidence="1">
    <location>
        <begin position="19"/>
        <end position="29"/>
    </location>
</feature>
<gene>
    <name evidence="2" type="ORF">O181_099283</name>
</gene>
<evidence type="ECO:0000313" key="2">
    <source>
        <dbReference type="EMBL" id="MBW0559568.1"/>
    </source>
</evidence>
<sequence length="339" mass="38727">MDLKQEIQVMNQKDNNVSPEERQKWKIPEDPPVPKGNNRDIPVFVQELVYGRKTVRIGTFPKSFDRKNELIYSSEEVGGLRKDSRPSYRLDTHVLKRTSPTDKSLVEKLKYFVRGPEEKVGPMEALQASTTKNPPQKVPEKGKQEKGKGKLQVEQTLPTELLISKEGKDSHGQCVQYGKKFDGIKNKEGGRNESILSKERDLVKLVSHVEACNKESFANFNNFEYIKQKLGRDILQVKESQKTIIVLENVNKANILSLTHICQGIESEVTFLNQTDDNCISFITKKLKELIIKGQNLENSTGNNAPFLQENLEKSDKERIKFREDIQSICNNISLKIEL</sequence>
<keyword evidence="3" id="KW-1185">Reference proteome</keyword>
<name>A0A9Q3JAR4_9BASI</name>
<proteinExistence type="predicted"/>
<comment type="caution">
    <text evidence="2">The sequence shown here is derived from an EMBL/GenBank/DDBJ whole genome shotgun (WGS) entry which is preliminary data.</text>
</comment>
<organism evidence="2 3">
    <name type="scientific">Austropuccinia psidii MF-1</name>
    <dbReference type="NCBI Taxonomy" id="1389203"/>
    <lineage>
        <taxon>Eukaryota</taxon>
        <taxon>Fungi</taxon>
        <taxon>Dikarya</taxon>
        <taxon>Basidiomycota</taxon>
        <taxon>Pucciniomycotina</taxon>
        <taxon>Pucciniomycetes</taxon>
        <taxon>Pucciniales</taxon>
        <taxon>Sphaerophragmiaceae</taxon>
        <taxon>Austropuccinia</taxon>
    </lineage>
</organism>
<feature type="region of interest" description="Disordered" evidence="1">
    <location>
        <begin position="122"/>
        <end position="151"/>
    </location>
</feature>
<reference evidence="2" key="1">
    <citation type="submission" date="2021-03" db="EMBL/GenBank/DDBJ databases">
        <title>Draft genome sequence of rust myrtle Austropuccinia psidii MF-1, a brazilian biotype.</title>
        <authorList>
            <person name="Quecine M.C."/>
            <person name="Pachon D.M.R."/>
            <person name="Bonatelli M.L."/>
            <person name="Correr F.H."/>
            <person name="Franceschini L.M."/>
            <person name="Leite T.F."/>
            <person name="Margarido G.R.A."/>
            <person name="Almeida C.A."/>
            <person name="Ferrarezi J.A."/>
            <person name="Labate C.A."/>
        </authorList>
    </citation>
    <scope>NUCLEOTIDE SEQUENCE</scope>
    <source>
        <strain evidence="2">MF-1</strain>
    </source>
</reference>
<dbReference type="EMBL" id="AVOT02068292">
    <property type="protein sequence ID" value="MBW0559568.1"/>
    <property type="molecule type" value="Genomic_DNA"/>
</dbReference>
<dbReference type="Proteomes" id="UP000765509">
    <property type="component" value="Unassembled WGS sequence"/>
</dbReference>
<protein>
    <submittedName>
        <fullName evidence="2">Uncharacterized protein</fullName>
    </submittedName>
</protein>
<dbReference type="OrthoDB" id="2436455at2759"/>
<feature type="compositionally biased region" description="Polar residues" evidence="1">
    <location>
        <begin position="8"/>
        <end position="18"/>
    </location>
</feature>
<feature type="compositionally biased region" description="Basic and acidic residues" evidence="1">
    <location>
        <begin position="138"/>
        <end position="148"/>
    </location>
</feature>
<evidence type="ECO:0000256" key="1">
    <source>
        <dbReference type="SAM" id="MobiDB-lite"/>
    </source>
</evidence>
<feature type="region of interest" description="Disordered" evidence="1">
    <location>
        <begin position="1"/>
        <end position="39"/>
    </location>
</feature>